<dbReference type="EMBL" id="NBTZ01000082">
    <property type="protein sequence ID" value="OTP72858.1"/>
    <property type="molecule type" value="Genomic_DNA"/>
</dbReference>
<evidence type="ECO:0000313" key="2">
    <source>
        <dbReference type="Proteomes" id="UP000195221"/>
    </source>
</evidence>
<protein>
    <submittedName>
        <fullName evidence="1">Uncharacterized protein</fullName>
    </submittedName>
</protein>
<accession>A0A242MNF9</accession>
<dbReference type="AlphaFoldDB" id="A0A242MNF9"/>
<comment type="caution">
    <text evidence="1">The sequence shown here is derived from an EMBL/GenBank/DDBJ whole genome shotgun (WGS) entry which is preliminary data.</text>
</comment>
<name>A0A242MNF9_CABSO</name>
<organism evidence="1 2">
    <name type="scientific">Caballeronia sordidicola</name>
    <name type="common">Burkholderia sordidicola</name>
    <dbReference type="NCBI Taxonomy" id="196367"/>
    <lineage>
        <taxon>Bacteria</taxon>
        <taxon>Pseudomonadati</taxon>
        <taxon>Pseudomonadota</taxon>
        <taxon>Betaproteobacteria</taxon>
        <taxon>Burkholderiales</taxon>
        <taxon>Burkholderiaceae</taxon>
        <taxon>Caballeronia</taxon>
    </lineage>
</organism>
<proteinExistence type="predicted"/>
<gene>
    <name evidence="1" type="ORF">PAMC26577_19580</name>
</gene>
<evidence type="ECO:0000313" key="1">
    <source>
        <dbReference type="EMBL" id="OTP72858.1"/>
    </source>
</evidence>
<sequence length="153" mass="16726">MQPILGAIDSTAAQSDGYSPRCSCTMRTARSRDSGENLFDLFMAPSSQKLEPPQNPGRFTLDTIQFNLHHGSSASSAQIDGSLRMSAKQLVHSVCAESRFLLVTSCLQSVAELVICYVDAARQRLIIDYSLPNRSVISKKPYEISHSNSSCPL</sequence>
<dbReference type="Proteomes" id="UP000195221">
    <property type="component" value="Unassembled WGS sequence"/>
</dbReference>
<reference evidence="1 2" key="1">
    <citation type="submission" date="2017-03" db="EMBL/GenBank/DDBJ databases">
        <title>Genome analysis of strain PAMC 26577.</title>
        <authorList>
            <person name="Oh H.-M."/>
            <person name="Yang J.-A."/>
        </authorList>
    </citation>
    <scope>NUCLEOTIDE SEQUENCE [LARGE SCALE GENOMIC DNA]</scope>
    <source>
        <strain evidence="1 2">PAMC 26577</strain>
    </source>
</reference>